<dbReference type="AlphaFoldDB" id="A0A6G7Y8U9"/>
<sequence>MTQPPLGALGEPLVAVTHSHGGGTHTHHVPAGADAHALPRLHLTGRLLPDAEPVELWIVEGRITFEPVAGAHTLATDAWLMPGLVDAHCHIGLDHHGAVDEATTERQALADRDAGTLLVRDAGSPADTRWIDAREDLPRIIRAGRHIARPRRYIRNYAEEVEPDDLVAEVRRQARRGDGWVKLVGDWIDRDAGDLRPLWPVDVAAAAIAAAHEEGARVTAHCFDERSVAELVEVGIDGIEHGTGLGEPTIALMAARGVALVPTLINIETFPDIADAAAEKFPVYAAHMRALHARRFDTITAALEAGVPIYAGTDAGGALAHGILPDEIDLLARVGGPEFALGAASWRARDWLGAAQVTEGAPADLLVLDADPRADLDELRRPRAIVLRGRVVTTGAPPPHTHG</sequence>
<protein>
    <submittedName>
        <fullName evidence="2">Amidohydrolase family protein</fullName>
    </submittedName>
</protein>
<reference evidence="2 3" key="1">
    <citation type="submission" date="2020-03" db="EMBL/GenBank/DDBJ databases">
        <title>Propioniciclava sp. nov., isolated from Hydrophilus acuminatus.</title>
        <authorList>
            <person name="Hyun D.-W."/>
            <person name="Bae J.-W."/>
        </authorList>
    </citation>
    <scope>NUCLEOTIDE SEQUENCE [LARGE SCALE GENOMIC DNA]</scope>
    <source>
        <strain evidence="2 3">HDW11</strain>
    </source>
</reference>
<dbReference type="KEGG" id="prv:G7070_13830"/>
<dbReference type="RefSeq" id="WP_166234210.1">
    <property type="nucleotide sequence ID" value="NZ_CP049865.1"/>
</dbReference>
<organism evidence="2 3">
    <name type="scientific">Propioniciclava coleopterorum</name>
    <dbReference type="NCBI Taxonomy" id="2714937"/>
    <lineage>
        <taxon>Bacteria</taxon>
        <taxon>Bacillati</taxon>
        <taxon>Actinomycetota</taxon>
        <taxon>Actinomycetes</taxon>
        <taxon>Propionibacteriales</taxon>
        <taxon>Propionibacteriaceae</taxon>
        <taxon>Propioniciclava</taxon>
    </lineage>
</organism>
<dbReference type="PANTHER" id="PTHR43135:SF4">
    <property type="entry name" value="AMIDOHYDROLASE-RELATED DOMAIN-CONTAINING PROTEIN"/>
    <property type="match status" value="1"/>
</dbReference>
<accession>A0A6G7Y8U9</accession>
<dbReference type="SUPFAM" id="SSF51556">
    <property type="entry name" value="Metallo-dependent hydrolases"/>
    <property type="match status" value="1"/>
</dbReference>
<dbReference type="Gene3D" id="2.30.40.10">
    <property type="entry name" value="Urease, subunit C, domain 1"/>
    <property type="match status" value="1"/>
</dbReference>
<dbReference type="Proteomes" id="UP000501058">
    <property type="component" value="Chromosome"/>
</dbReference>
<feature type="domain" description="Amidohydrolase-related" evidence="1">
    <location>
        <begin position="80"/>
        <end position="387"/>
    </location>
</feature>
<name>A0A6G7Y8U9_9ACTN</name>
<evidence type="ECO:0000259" key="1">
    <source>
        <dbReference type="Pfam" id="PF01979"/>
    </source>
</evidence>
<dbReference type="PANTHER" id="PTHR43135">
    <property type="entry name" value="ALPHA-D-RIBOSE 1-METHYLPHOSPHONATE 5-TRIPHOSPHATE DIPHOSPHATASE"/>
    <property type="match status" value="1"/>
</dbReference>
<dbReference type="InterPro" id="IPR011059">
    <property type="entry name" value="Metal-dep_hydrolase_composite"/>
</dbReference>
<keyword evidence="2" id="KW-0378">Hydrolase</keyword>
<dbReference type="Pfam" id="PF01979">
    <property type="entry name" value="Amidohydro_1"/>
    <property type="match status" value="1"/>
</dbReference>
<dbReference type="InterPro" id="IPR051781">
    <property type="entry name" value="Metallo-dep_Hydrolase"/>
</dbReference>
<dbReference type="InterPro" id="IPR032466">
    <property type="entry name" value="Metal_Hydrolase"/>
</dbReference>
<dbReference type="InterPro" id="IPR006680">
    <property type="entry name" value="Amidohydro-rel"/>
</dbReference>
<evidence type="ECO:0000313" key="3">
    <source>
        <dbReference type="Proteomes" id="UP000501058"/>
    </source>
</evidence>
<dbReference type="EMBL" id="CP049865">
    <property type="protein sequence ID" value="QIK73139.1"/>
    <property type="molecule type" value="Genomic_DNA"/>
</dbReference>
<proteinExistence type="predicted"/>
<evidence type="ECO:0000313" key="2">
    <source>
        <dbReference type="EMBL" id="QIK73139.1"/>
    </source>
</evidence>
<dbReference type="Gene3D" id="3.20.20.140">
    <property type="entry name" value="Metal-dependent hydrolases"/>
    <property type="match status" value="1"/>
</dbReference>
<keyword evidence="3" id="KW-1185">Reference proteome</keyword>
<gene>
    <name evidence="2" type="ORF">G7070_13830</name>
</gene>
<dbReference type="GO" id="GO:0016810">
    <property type="term" value="F:hydrolase activity, acting on carbon-nitrogen (but not peptide) bonds"/>
    <property type="evidence" value="ECO:0007669"/>
    <property type="project" value="InterPro"/>
</dbReference>